<keyword evidence="3" id="KW-1185">Reference proteome</keyword>
<gene>
    <name evidence="2" type="ORF">ElyMa_001758000</name>
</gene>
<reference evidence="2 3" key="1">
    <citation type="journal article" date="2021" name="Elife">
        <title>Chloroplast acquisition without the gene transfer in kleptoplastic sea slugs, Plakobranchus ocellatus.</title>
        <authorList>
            <person name="Maeda T."/>
            <person name="Takahashi S."/>
            <person name="Yoshida T."/>
            <person name="Shimamura S."/>
            <person name="Takaki Y."/>
            <person name="Nagai Y."/>
            <person name="Toyoda A."/>
            <person name="Suzuki Y."/>
            <person name="Arimoto A."/>
            <person name="Ishii H."/>
            <person name="Satoh N."/>
            <person name="Nishiyama T."/>
            <person name="Hasebe M."/>
            <person name="Maruyama T."/>
            <person name="Minagawa J."/>
            <person name="Obokata J."/>
            <person name="Shigenobu S."/>
        </authorList>
    </citation>
    <scope>NUCLEOTIDE SEQUENCE [LARGE SCALE GENOMIC DNA]</scope>
</reference>
<feature type="compositionally biased region" description="Acidic residues" evidence="1">
    <location>
        <begin position="57"/>
        <end position="75"/>
    </location>
</feature>
<dbReference type="EMBL" id="BMAT01003581">
    <property type="protein sequence ID" value="GFR58000.1"/>
    <property type="molecule type" value="Genomic_DNA"/>
</dbReference>
<evidence type="ECO:0000313" key="2">
    <source>
        <dbReference type="EMBL" id="GFR58000.1"/>
    </source>
</evidence>
<dbReference type="Proteomes" id="UP000762676">
    <property type="component" value="Unassembled WGS sequence"/>
</dbReference>
<name>A0AAV4EBE7_9GAST</name>
<evidence type="ECO:0000313" key="3">
    <source>
        <dbReference type="Proteomes" id="UP000762676"/>
    </source>
</evidence>
<proteinExistence type="predicted"/>
<protein>
    <submittedName>
        <fullName evidence="2">Uncharacterized protein</fullName>
    </submittedName>
</protein>
<accession>A0AAV4EBE7</accession>
<dbReference type="AlphaFoldDB" id="A0AAV4EBE7"/>
<comment type="caution">
    <text evidence="2">The sequence shown here is derived from an EMBL/GenBank/DDBJ whole genome shotgun (WGS) entry which is preliminary data.</text>
</comment>
<evidence type="ECO:0000256" key="1">
    <source>
        <dbReference type="SAM" id="MobiDB-lite"/>
    </source>
</evidence>
<sequence>MLHFRSRRITIGKSGVAYPKSRRKLYKARNTSNLVSTLMIMINSTVMKDTHYGDKENDNDDDDDNDDNDDDDDDDNSKVDDDRIS</sequence>
<feature type="compositionally biased region" description="Basic and acidic residues" evidence="1">
    <location>
        <begin position="76"/>
        <end position="85"/>
    </location>
</feature>
<feature type="region of interest" description="Disordered" evidence="1">
    <location>
        <begin position="50"/>
        <end position="85"/>
    </location>
</feature>
<organism evidence="2 3">
    <name type="scientific">Elysia marginata</name>
    <dbReference type="NCBI Taxonomy" id="1093978"/>
    <lineage>
        <taxon>Eukaryota</taxon>
        <taxon>Metazoa</taxon>
        <taxon>Spiralia</taxon>
        <taxon>Lophotrochozoa</taxon>
        <taxon>Mollusca</taxon>
        <taxon>Gastropoda</taxon>
        <taxon>Heterobranchia</taxon>
        <taxon>Euthyneura</taxon>
        <taxon>Panpulmonata</taxon>
        <taxon>Sacoglossa</taxon>
        <taxon>Placobranchoidea</taxon>
        <taxon>Plakobranchidae</taxon>
        <taxon>Elysia</taxon>
    </lineage>
</organism>